<dbReference type="AlphaFoldDB" id="A0A8X7WHK0"/>
<dbReference type="Proteomes" id="UP000886595">
    <property type="component" value="Unassembled WGS sequence"/>
</dbReference>
<evidence type="ECO:0000313" key="3">
    <source>
        <dbReference type="Proteomes" id="UP000886595"/>
    </source>
</evidence>
<organism evidence="2 3">
    <name type="scientific">Brassica carinata</name>
    <name type="common">Ethiopian mustard</name>
    <name type="synonym">Abyssinian cabbage</name>
    <dbReference type="NCBI Taxonomy" id="52824"/>
    <lineage>
        <taxon>Eukaryota</taxon>
        <taxon>Viridiplantae</taxon>
        <taxon>Streptophyta</taxon>
        <taxon>Embryophyta</taxon>
        <taxon>Tracheophyta</taxon>
        <taxon>Spermatophyta</taxon>
        <taxon>Magnoliopsida</taxon>
        <taxon>eudicotyledons</taxon>
        <taxon>Gunneridae</taxon>
        <taxon>Pentapetalae</taxon>
        <taxon>rosids</taxon>
        <taxon>malvids</taxon>
        <taxon>Brassicales</taxon>
        <taxon>Brassicaceae</taxon>
        <taxon>Brassiceae</taxon>
        <taxon>Brassica</taxon>
    </lineage>
</organism>
<keyword evidence="3" id="KW-1185">Reference proteome</keyword>
<evidence type="ECO:0000256" key="1">
    <source>
        <dbReference type="SAM" id="MobiDB-lite"/>
    </source>
</evidence>
<dbReference type="OrthoDB" id="1113130at2759"/>
<proteinExistence type="predicted"/>
<name>A0A8X7WHK0_BRACI</name>
<evidence type="ECO:0000313" key="2">
    <source>
        <dbReference type="EMBL" id="KAG2329651.1"/>
    </source>
</evidence>
<dbReference type="EMBL" id="JAAMPC010000001">
    <property type="protein sequence ID" value="KAG2329651.1"/>
    <property type="molecule type" value="Genomic_DNA"/>
</dbReference>
<feature type="region of interest" description="Disordered" evidence="1">
    <location>
        <begin position="399"/>
        <end position="422"/>
    </location>
</feature>
<sequence>MVRLVRLLKGDWSKSGDGIWRFEKDPGEMDMEIWSRENESIEDFTGLVREAYNIPAKTPLMLTYKLPQWMLAPGGEDSPPQTLLSSGNVEVMMSIREWDGYQIVCVLCGAERVAKYGFLRRSPFNIGNMTFLGDGVTEEEHMSAIKAMYHHDGFECSLRVLLELFTEEQMVIVHRFSLEIAKARNTIDLNVDPSSAFDFEDRTFSDDEMWLDAYIREEDYVGCGVDETEGLPPLPLSTCGIGQEQASENHAPTATHPQTQQVVGNMEVGPGFWDVMLSQGSAFTGGNYVNQLDCNAVVELDRSNKSVTSLGLQGSCTDSSGGADFVSHVNTMICNKVPNFVLGDGNGKNAQYEKGESSKIMDIGDNEANTHMESFGIDITDPTEPLLNLCLTISGSSEHGGSGSPIDIEDSSSNVGVGNGGS</sequence>
<gene>
    <name evidence="2" type="ORF">Bca52824_000831</name>
</gene>
<accession>A0A8X7WHK0</accession>
<protein>
    <submittedName>
        <fullName evidence="2">Uncharacterized protein</fullName>
    </submittedName>
</protein>
<comment type="caution">
    <text evidence="2">The sequence shown here is derived from an EMBL/GenBank/DDBJ whole genome shotgun (WGS) entry which is preliminary data.</text>
</comment>
<reference evidence="2 3" key="1">
    <citation type="submission" date="2020-02" db="EMBL/GenBank/DDBJ databases">
        <authorList>
            <person name="Ma Q."/>
            <person name="Huang Y."/>
            <person name="Song X."/>
            <person name="Pei D."/>
        </authorList>
    </citation>
    <scope>NUCLEOTIDE SEQUENCE [LARGE SCALE GENOMIC DNA]</scope>
    <source>
        <strain evidence="2">Sxm20200214</strain>
        <tissue evidence="2">Leaf</tissue>
    </source>
</reference>